<dbReference type="PANTHER" id="PTHR43364">
    <property type="entry name" value="NADH-SPECIFIC METHYLGLYOXAL REDUCTASE-RELATED"/>
    <property type="match status" value="1"/>
</dbReference>
<name>A0A2P5HRT4_DIAHE</name>
<evidence type="ECO:0000313" key="4">
    <source>
        <dbReference type="Proteomes" id="UP000094444"/>
    </source>
</evidence>
<dbReference type="InterPro" id="IPR023210">
    <property type="entry name" value="NADP_OxRdtase_dom"/>
</dbReference>
<dbReference type="EMBL" id="MAVT02000889">
    <property type="protein sequence ID" value="POS72959.1"/>
    <property type="molecule type" value="Genomic_DNA"/>
</dbReference>
<comment type="caution">
    <text evidence="3">The sequence shown here is derived from an EMBL/GenBank/DDBJ whole genome shotgun (WGS) entry which is preliminary data.</text>
</comment>
<dbReference type="InterPro" id="IPR050523">
    <property type="entry name" value="AKR_Detox_Biosynth"/>
</dbReference>
<dbReference type="InParanoid" id="A0A2P5HRT4"/>
<dbReference type="OrthoDB" id="48988at2759"/>
<keyword evidence="1" id="KW-0560">Oxidoreductase</keyword>
<dbReference type="GO" id="GO:0016491">
    <property type="term" value="F:oxidoreductase activity"/>
    <property type="evidence" value="ECO:0007669"/>
    <property type="project" value="UniProtKB-KW"/>
</dbReference>
<organism evidence="3 4">
    <name type="scientific">Diaporthe helianthi</name>
    <dbReference type="NCBI Taxonomy" id="158607"/>
    <lineage>
        <taxon>Eukaryota</taxon>
        <taxon>Fungi</taxon>
        <taxon>Dikarya</taxon>
        <taxon>Ascomycota</taxon>
        <taxon>Pezizomycotina</taxon>
        <taxon>Sordariomycetes</taxon>
        <taxon>Sordariomycetidae</taxon>
        <taxon>Diaporthales</taxon>
        <taxon>Diaporthaceae</taxon>
        <taxon>Diaporthe</taxon>
    </lineage>
</organism>
<gene>
    <name evidence="3" type="ORF">DHEL01_v208649</name>
</gene>
<feature type="domain" description="NADP-dependent oxidoreductase" evidence="2">
    <location>
        <begin position="9"/>
        <end position="308"/>
    </location>
</feature>
<proteinExistence type="predicted"/>
<reference evidence="3" key="1">
    <citation type="submission" date="2017-09" db="EMBL/GenBank/DDBJ databases">
        <title>Polyketide synthases of a Diaporthe helianthi virulent isolate.</title>
        <authorList>
            <person name="Baroncelli R."/>
        </authorList>
    </citation>
    <scope>NUCLEOTIDE SEQUENCE [LARGE SCALE GENOMIC DNA]</scope>
    <source>
        <strain evidence="3">7/96</strain>
    </source>
</reference>
<dbReference type="PANTHER" id="PTHR43364:SF4">
    <property type="entry name" value="NAD(P)-LINKED OXIDOREDUCTASE SUPERFAMILY PROTEIN"/>
    <property type="match status" value="1"/>
</dbReference>
<dbReference type="CDD" id="cd19075">
    <property type="entry name" value="AKR_AKR7A1-5"/>
    <property type="match status" value="1"/>
</dbReference>
<accession>A0A2P5HRT4</accession>
<sequence length="319" mass="34233">MSPAAAHPRLIFGGSGIGDDYATAQDVTELLERLKAAGVKELDTAARYPAIKFGASEQLLGEVGAAAQGFAVDTKILLLSPDGNGSLEPAKILDSVSKSREALKMGGEKLNVLYCHAADFETPLEDQAATLDGLHKKGTFDKLGVSNWPEEMLDEFIAICDRKGYVKPSVYQGLYNLVSRGHDSLFPALRKHGIVYNAYSPLGGGFLSGKFTSGNTEGTRFGKDTIVGYYSKLQYDKQELHDAINALDKILQPANISKIEAAMRWIAYHSSLGPEDGIILGASKLRYLDENIAAINKGPLPAEIASAMGELWGPVSGQK</sequence>
<dbReference type="InterPro" id="IPR036812">
    <property type="entry name" value="NAD(P)_OxRdtase_dom_sf"/>
</dbReference>
<evidence type="ECO:0000313" key="3">
    <source>
        <dbReference type="EMBL" id="POS72959.1"/>
    </source>
</evidence>
<dbReference type="Gene3D" id="3.20.20.100">
    <property type="entry name" value="NADP-dependent oxidoreductase domain"/>
    <property type="match status" value="1"/>
</dbReference>
<dbReference type="Pfam" id="PF00248">
    <property type="entry name" value="Aldo_ket_red"/>
    <property type="match status" value="1"/>
</dbReference>
<dbReference type="SUPFAM" id="SSF51430">
    <property type="entry name" value="NAD(P)-linked oxidoreductase"/>
    <property type="match status" value="1"/>
</dbReference>
<evidence type="ECO:0000256" key="1">
    <source>
        <dbReference type="ARBA" id="ARBA00023002"/>
    </source>
</evidence>
<protein>
    <recommendedName>
        <fullName evidence="2">NADP-dependent oxidoreductase domain-containing protein</fullName>
    </recommendedName>
</protein>
<evidence type="ECO:0000259" key="2">
    <source>
        <dbReference type="Pfam" id="PF00248"/>
    </source>
</evidence>
<keyword evidence="4" id="KW-1185">Reference proteome</keyword>
<dbReference type="Proteomes" id="UP000094444">
    <property type="component" value="Unassembled WGS sequence"/>
</dbReference>
<dbReference type="AlphaFoldDB" id="A0A2P5HRT4"/>
<dbReference type="STRING" id="158607.A0A2P5HRT4"/>